<keyword evidence="5" id="KW-1185">Reference proteome</keyword>
<keyword evidence="1" id="KW-0175">Coiled coil</keyword>
<feature type="domain" description="AprE-like beta-barrel" evidence="3">
    <location>
        <begin position="278"/>
        <end position="371"/>
    </location>
</feature>
<dbReference type="SUPFAM" id="SSF51230">
    <property type="entry name" value="Single hybrid motif"/>
    <property type="match status" value="1"/>
</dbReference>
<evidence type="ECO:0000313" key="4">
    <source>
        <dbReference type="EMBL" id="TQV84262.1"/>
    </source>
</evidence>
<name>A0A545U466_9GAMM</name>
<evidence type="ECO:0000256" key="1">
    <source>
        <dbReference type="SAM" id="Coils"/>
    </source>
</evidence>
<evidence type="ECO:0000259" key="3">
    <source>
        <dbReference type="Pfam" id="PF26002"/>
    </source>
</evidence>
<dbReference type="InterPro" id="IPR050739">
    <property type="entry name" value="MFP"/>
</dbReference>
<dbReference type="PANTHER" id="PTHR30386:SF28">
    <property type="entry name" value="EXPORTED PROTEIN"/>
    <property type="match status" value="1"/>
</dbReference>
<protein>
    <submittedName>
        <fullName evidence="4">HlyD family efflux transporter periplasmic adaptor subunit</fullName>
    </submittedName>
</protein>
<dbReference type="InterPro" id="IPR011053">
    <property type="entry name" value="Single_hybrid_motif"/>
</dbReference>
<feature type="coiled-coil region" evidence="1">
    <location>
        <begin position="185"/>
        <end position="237"/>
    </location>
</feature>
<organism evidence="4 5">
    <name type="scientific">Exilibacterium tricleocarpae</name>
    <dbReference type="NCBI Taxonomy" id="2591008"/>
    <lineage>
        <taxon>Bacteria</taxon>
        <taxon>Pseudomonadati</taxon>
        <taxon>Pseudomonadota</taxon>
        <taxon>Gammaproteobacteria</taxon>
        <taxon>Cellvibrionales</taxon>
        <taxon>Cellvibrionaceae</taxon>
        <taxon>Exilibacterium</taxon>
    </lineage>
</organism>
<dbReference type="Proteomes" id="UP000319732">
    <property type="component" value="Unassembled WGS sequence"/>
</dbReference>
<dbReference type="InterPro" id="IPR058982">
    <property type="entry name" value="Beta-barrel_AprE"/>
</dbReference>
<keyword evidence="2" id="KW-0472">Membrane</keyword>
<accession>A0A545U466</accession>
<comment type="caution">
    <text evidence="4">The sequence shown here is derived from an EMBL/GenBank/DDBJ whole genome shotgun (WGS) entry which is preliminary data.</text>
</comment>
<dbReference type="AlphaFoldDB" id="A0A545U466"/>
<dbReference type="PRINTS" id="PR01490">
    <property type="entry name" value="RTXTOXIND"/>
</dbReference>
<dbReference type="RefSeq" id="WP_142903342.1">
    <property type="nucleotide sequence ID" value="NZ_ML660089.1"/>
</dbReference>
<evidence type="ECO:0000313" key="5">
    <source>
        <dbReference type="Proteomes" id="UP000319732"/>
    </source>
</evidence>
<sequence length="394" mass="44524">MLARPMSFSVITGLIFAILFISGLYLSLSSYTKSIGVKGVLKTTEGMTKVFAFEEGTVIDLYVEEGDIVEEGDALYKIGTDRDGATGSINTKLAEDLKESYALVEQKIQYQQEIMSLDAEEFTKKIDGKKITVAHIEEEIELKRKHLSLLSSELSAAKKLLDKKIIPKNEYNVKYSQFIEVRISIKEMERQRGALLEEIASGQSNLKNMSLKGRSLVTEYRQTLNELKRQLADVEAKKFYIINAPSSGTVASIFFLRGYFIETNKPLMTMLPLNSEIVAEIYIPSRSVAQVYTEQPINLRYAAFPYQTYGLYRGKIQSISKSLIEPFQAKVQELVTEPSYRAIVELEKQEVDGYGKSIRLQSGMLLNADIVGERRSLLAWFFSPVLDVFRSIES</sequence>
<dbReference type="OrthoDB" id="9775513at2"/>
<reference evidence="4 5" key="1">
    <citation type="submission" date="2019-06" db="EMBL/GenBank/DDBJ databases">
        <title>Whole genome sequence for Cellvibrionaceae sp. R142.</title>
        <authorList>
            <person name="Wang G."/>
        </authorList>
    </citation>
    <scope>NUCLEOTIDE SEQUENCE [LARGE SCALE GENOMIC DNA]</scope>
    <source>
        <strain evidence="4 5">R142</strain>
    </source>
</reference>
<dbReference type="Gene3D" id="2.40.30.170">
    <property type="match status" value="1"/>
</dbReference>
<gene>
    <name evidence="4" type="ORF">FKG94_06290</name>
</gene>
<keyword evidence="2" id="KW-0812">Transmembrane</keyword>
<dbReference type="EMBL" id="VHSG01000006">
    <property type="protein sequence ID" value="TQV84262.1"/>
    <property type="molecule type" value="Genomic_DNA"/>
</dbReference>
<feature type="transmembrane region" description="Helical" evidence="2">
    <location>
        <begin position="6"/>
        <end position="28"/>
    </location>
</feature>
<dbReference type="Pfam" id="PF26002">
    <property type="entry name" value="Beta-barrel_AprE"/>
    <property type="match status" value="1"/>
</dbReference>
<dbReference type="PANTHER" id="PTHR30386">
    <property type="entry name" value="MEMBRANE FUSION SUBUNIT OF EMRAB-TOLC MULTIDRUG EFFLUX PUMP"/>
    <property type="match status" value="1"/>
</dbReference>
<proteinExistence type="predicted"/>
<evidence type="ECO:0000256" key="2">
    <source>
        <dbReference type="SAM" id="Phobius"/>
    </source>
</evidence>
<keyword evidence="2" id="KW-1133">Transmembrane helix</keyword>
<dbReference type="Gene3D" id="2.40.50.100">
    <property type="match status" value="1"/>
</dbReference>